<reference evidence="1" key="1">
    <citation type="journal article" date="2021" name="Nat. Commun.">
        <title>Genetic determinants of endophytism in the Arabidopsis root mycobiome.</title>
        <authorList>
            <person name="Mesny F."/>
            <person name="Miyauchi S."/>
            <person name="Thiergart T."/>
            <person name="Pickel B."/>
            <person name="Atanasova L."/>
            <person name="Karlsson M."/>
            <person name="Huettel B."/>
            <person name="Barry K.W."/>
            <person name="Haridas S."/>
            <person name="Chen C."/>
            <person name="Bauer D."/>
            <person name="Andreopoulos W."/>
            <person name="Pangilinan J."/>
            <person name="LaButti K."/>
            <person name="Riley R."/>
            <person name="Lipzen A."/>
            <person name="Clum A."/>
            <person name="Drula E."/>
            <person name="Henrissat B."/>
            <person name="Kohler A."/>
            <person name="Grigoriev I.V."/>
            <person name="Martin F.M."/>
            <person name="Hacquard S."/>
        </authorList>
    </citation>
    <scope>NUCLEOTIDE SEQUENCE</scope>
    <source>
        <strain evidence="1">MPI-CAGE-CH-0230</strain>
    </source>
</reference>
<dbReference type="Proteomes" id="UP000756346">
    <property type="component" value="Unassembled WGS sequence"/>
</dbReference>
<dbReference type="GeneID" id="70184890"/>
<sequence>MLGYSWKTFTYSHTASTVIILDSKKIAGKVALLLEGCVESRLAGLRQFVPAKCTFMPTTATTAIEHLLLTPTYLEGSWRAPSFISDLPYIRPQKPMEWSQNMNIPVSEKESHEFVRRYFSDRLPELSQLAGRLHLHFSYGKTPDGIIRITAFQNGLPGNDEEAARSVSEALSAYNGQS</sequence>
<dbReference type="EMBL" id="JAGTJQ010000010">
    <property type="protein sequence ID" value="KAH7021399.1"/>
    <property type="molecule type" value="Genomic_DNA"/>
</dbReference>
<keyword evidence="2" id="KW-1185">Reference proteome</keyword>
<name>A0A9P8XZI1_9PEZI</name>
<evidence type="ECO:0000313" key="1">
    <source>
        <dbReference type="EMBL" id="KAH7021399.1"/>
    </source>
</evidence>
<organism evidence="1 2">
    <name type="scientific">Microdochium trichocladiopsis</name>
    <dbReference type="NCBI Taxonomy" id="1682393"/>
    <lineage>
        <taxon>Eukaryota</taxon>
        <taxon>Fungi</taxon>
        <taxon>Dikarya</taxon>
        <taxon>Ascomycota</taxon>
        <taxon>Pezizomycotina</taxon>
        <taxon>Sordariomycetes</taxon>
        <taxon>Xylariomycetidae</taxon>
        <taxon>Xylariales</taxon>
        <taxon>Microdochiaceae</taxon>
        <taxon>Microdochium</taxon>
    </lineage>
</organism>
<dbReference type="RefSeq" id="XP_046007600.1">
    <property type="nucleotide sequence ID" value="XM_046155344.1"/>
</dbReference>
<proteinExistence type="predicted"/>
<evidence type="ECO:0000313" key="2">
    <source>
        <dbReference type="Proteomes" id="UP000756346"/>
    </source>
</evidence>
<protein>
    <submittedName>
        <fullName evidence="1">Uncharacterized protein</fullName>
    </submittedName>
</protein>
<accession>A0A9P8XZI1</accession>
<dbReference type="AlphaFoldDB" id="A0A9P8XZI1"/>
<comment type="caution">
    <text evidence="1">The sequence shown here is derived from an EMBL/GenBank/DDBJ whole genome shotgun (WGS) entry which is preliminary data.</text>
</comment>
<gene>
    <name evidence="1" type="ORF">B0I36DRAFT_334376</name>
</gene>